<gene>
    <name evidence="1" type="ORF">ACFPZJ_00955</name>
</gene>
<protein>
    <submittedName>
        <fullName evidence="1">DUF4192 family protein</fullName>
    </submittedName>
</protein>
<organism evidence="1 2">
    <name type="scientific">Streptomyces bullii</name>
    <dbReference type="NCBI Taxonomy" id="349910"/>
    <lineage>
        <taxon>Bacteria</taxon>
        <taxon>Bacillati</taxon>
        <taxon>Actinomycetota</taxon>
        <taxon>Actinomycetes</taxon>
        <taxon>Kitasatosporales</taxon>
        <taxon>Streptomycetaceae</taxon>
        <taxon>Streptomyces</taxon>
    </lineage>
</organism>
<evidence type="ECO:0000313" key="1">
    <source>
        <dbReference type="EMBL" id="MFC5632384.1"/>
    </source>
</evidence>
<evidence type="ECO:0000313" key="2">
    <source>
        <dbReference type="Proteomes" id="UP001596154"/>
    </source>
</evidence>
<dbReference type="Pfam" id="PF13830">
    <property type="entry name" value="DUF4192"/>
    <property type="match status" value="2"/>
</dbReference>
<keyword evidence="2" id="KW-1185">Reference proteome</keyword>
<dbReference type="EMBL" id="JBHSNY010000001">
    <property type="protein sequence ID" value="MFC5632384.1"/>
    <property type="molecule type" value="Genomic_DNA"/>
</dbReference>
<sequence length="549" mass="60153">MSTPDNTVQVTSLPNLAQILPYLLGHYPDDSIALHAPGPNFHDGPTMTCPLPDDSAEWQATAEHAARQFVAYAHDRGHDLAEGVIIYLCREPRPGQSPGETAALLAPVGTWLTNEFVEHRANVLQTIGLVANRWWAYECDVDGCCEGDPLPSPDDPTSVAVQMARLGRAPGPRTRDIIKEFRAATADPAFLMDLHTAADYFNSRCATTAGRDATLALTLEQIDAAMSRFRDGATALTRAMTTQLIVGLQDAAALEAGMAHAEDSDLPHARRLWAYLARHCAEPFRQEAVPVLTLFAFVAWRQGDLIAARLALRDAITTDPEYELATGIHLGTIDGEDPRDWLASAREGHAHRLTHLQHAVEVASEYRPTTDNTAVRFREALDAATSHHYDQVLGADERLLARYGTIDIVNGALADFRSGRRELSDEIAARIILGLQDLHARDVALSTGEESDLPYERQLWGYLARRCVPPHTGKAPPLLTLLGWVAWRQGDTVTASHAFAEAVDIYPGYTMAKLLLDGIRNECDPARLLAMYRDAAAEFAASRPDLDTL</sequence>
<accession>A0ABW0UI12</accession>
<dbReference type="InterPro" id="IPR025447">
    <property type="entry name" value="DUF4192"/>
</dbReference>
<dbReference type="Proteomes" id="UP001596154">
    <property type="component" value="Unassembled WGS sequence"/>
</dbReference>
<dbReference type="RefSeq" id="WP_381015840.1">
    <property type="nucleotide sequence ID" value="NZ_JBHSNY010000001.1"/>
</dbReference>
<proteinExistence type="predicted"/>
<comment type="caution">
    <text evidence="1">The sequence shown here is derived from an EMBL/GenBank/DDBJ whole genome shotgun (WGS) entry which is preliminary data.</text>
</comment>
<name>A0ABW0UI12_9ACTN</name>
<reference evidence="2" key="1">
    <citation type="journal article" date="2019" name="Int. J. Syst. Evol. Microbiol.">
        <title>The Global Catalogue of Microorganisms (GCM) 10K type strain sequencing project: providing services to taxonomists for standard genome sequencing and annotation.</title>
        <authorList>
            <consortium name="The Broad Institute Genomics Platform"/>
            <consortium name="The Broad Institute Genome Sequencing Center for Infectious Disease"/>
            <person name="Wu L."/>
            <person name="Ma J."/>
        </authorList>
    </citation>
    <scope>NUCLEOTIDE SEQUENCE [LARGE SCALE GENOMIC DNA]</scope>
    <source>
        <strain evidence="2">CGMCC 4.7248</strain>
    </source>
</reference>